<dbReference type="Gene3D" id="2.130.10.30">
    <property type="entry name" value="Regulator of chromosome condensation 1/beta-lactamase-inhibitor protein II"/>
    <property type="match status" value="1"/>
</dbReference>
<dbReference type="InterPro" id="IPR051553">
    <property type="entry name" value="Ran_GTPase-activating"/>
</dbReference>
<dbReference type="PANTHER" id="PTHR45982">
    <property type="entry name" value="REGULATOR OF CHROMOSOME CONDENSATION"/>
    <property type="match status" value="1"/>
</dbReference>
<sequence>MCTTPQKLRKCSFAPSSVRSVRGGGGHVLVLDACGRIHACGWNNRGQLGLDSVRDCDDTVDLIACGWDISGCITTSRKLYVWGSNAFQQLGICQRGFTSIRKPFLMQLPLNDTPLRISFGMRHTAVLTADSKIYIYGRLRISDMTPDEINIIKISQSSMVVKLIPRLASELAIQNITSGQHHLMMHLSAAEDQESQPTPMELKFSKAIAPVQLHLGSEHGLFVSKEGDVFTWGWNEHGNCGNDSTDNL</sequence>
<dbReference type="STRING" id="151549.A0A4C1TFL1"/>
<feature type="repeat" description="RCC1" evidence="1">
    <location>
        <begin position="77"/>
        <end position="130"/>
    </location>
</feature>
<dbReference type="OrthoDB" id="10256179at2759"/>
<gene>
    <name evidence="2" type="primary">HERC3</name>
    <name evidence="2" type="ORF">EVAR_72989_1</name>
</gene>
<dbReference type="EMBL" id="BGZK01005044">
    <property type="protein sequence ID" value="GBP12238.1"/>
    <property type="molecule type" value="Genomic_DNA"/>
</dbReference>
<accession>A0A4C1TFL1</accession>
<organism evidence="2 3">
    <name type="scientific">Eumeta variegata</name>
    <name type="common">Bagworm moth</name>
    <name type="synonym">Eumeta japonica</name>
    <dbReference type="NCBI Taxonomy" id="151549"/>
    <lineage>
        <taxon>Eukaryota</taxon>
        <taxon>Metazoa</taxon>
        <taxon>Ecdysozoa</taxon>
        <taxon>Arthropoda</taxon>
        <taxon>Hexapoda</taxon>
        <taxon>Insecta</taxon>
        <taxon>Pterygota</taxon>
        <taxon>Neoptera</taxon>
        <taxon>Endopterygota</taxon>
        <taxon>Lepidoptera</taxon>
        <taxon>Glossata</taxon>
        <taxon>Ditrysia</taxon>
        <taxon>Tineoidea</taxon>
        <taxon>Psychidae</taxon>
        <taxon>Oiketicinae</taxon>
        <taxon>Eumeta</taxon>
    </lineage>
</organism>
<evidence type="ECO:0000313" key="2">
    <source>
        <dbReference type="EMBL" id="GBP12238.1"/>
    </source>
</evidence>
<protein>
    <submittedName>
        <fullName evidence="2">Probable E3 ubiquitin-protein ligase HERC3</fullName>
    </submittedName>
</protein>
<dbReference type="SUPFAM" id="SSF50985">
    <property type="entry name" value="RCC1/BLIP-II"/>
    <property type="match status" value="1"/>
</dbReference>
<reference evidence="2 3" key="1">
    <citation type="journal article" date="2019" name="Commun. Biol.">
        <title>The bagworm genome reveals a unique fibroin gene that provides high tensile strength.</title>
        <authorList>
            <person name="Kono N."/>
            <person name="Nakamura H."/>
            <person name="Ohtoshi R."/>
            <person name="Tomita M."/>
            <person name="Numata K."/>
            <person name="Arakawa K."/>
        </authorList>
    </citation>
    <scope>NUCLEOTIDE SEQUENCE [LARGE SCALE GENOMIC DNA]</scope>
</reference>
<dbReference type="Pfam" id="PF13540">
    <property type="entry name" value="RCC1_2"/>
    <property type="match status" value="1"/>
</dbReference>
<dbReference type="Pfam" id="PF00415">
    <property type="entry name" value="RCC1"/>
    <property type="match status" value="1"/>
</dbReference>
<dbReference type="PANTHER" id="PTHR45982:SF1">
    <property type="entry name" value="REGULATOR OF CHROMOSOME CONDENSATION"/>
    <property type="match status" value="1"/>
</dbReference>
<keyword evidence="3" id="KW-1185">Reference proteome</keyword>
<proteinExistence type="predicted"/>
<dbReference type="AlphaFoldDB" id="A0A4C1TFL1"/>
<dbReference type="InterPro" id="IPR009091">
    <property type="entry name" value="RCC1/BLIP-II"/>
</dbReference>
<evidence type="ECO:0000256" key="1">
    <source>
        <dbReference type="PROSITE-ProRule" id="PRU00235"/>
    </source>
</evidence>
<dbReference type="InterPro" id="IPR000408">
    <property type="entry name" value="Reg_chr_condens"/>
</dbReference>
<dbReference type="PRINTS" id="PR00633">
    <property type="entry name" value="RCCNDNSATION"/>
</dbReference>
<name>A0A4C1TFL1_EUMVA</name>
<comment type="caution">
    <text evidence="2">The sequence shown here is derived from an EMBL/GenBank/DDBJ whole genome shotgun (WGS) entry which is preliminary data.</text>
</comment>
<evidence type="ECO:0000313" key="3">
    <source>
        <dbReference type="Proteomes" id="UP000299102"/>
    </source>
</evidence>
<dbReference type="Proteomes" id="UP000299102">
    <property type="component" value="Unassembled WGS sequence"/>
</dbReference>
<dbReference type="PROSITE" id="PS50012">
    <property type="entry name" value="RCC1_3"/>
    <property type="match status" value="1"/>
</dbReference>